<dbReference type="PANTHER" id="PTHR30055:SF238">
    <property type="entry name" value="MYCOFACTOCIN BIOSYNTHESIS TRANSCRIPTIONAL REGULATOR MFTR-RELATED"/>
    <property type="match status" value="1"/>
</dbReference>
<dbReference type="InterPro" id="IPR001647">
    <property type="entry name" value="HTH_TetR"/>
</dbReference>
<reference evidence="7 8" key="1">
    <citation type="journal article" date="2019" name="Microbiol. Resour. Announc.">
        <title>Draft Genome Sequence of the Most Traditional epsilon-Poly-l-Lysine Producer, Streptomyces albulus NBRC14147.</title>
        <authorList>
            <person name="Yamanaka K."/>
            <person name="Hamano Y."/>
        </authorList>
    </citation>
    <scope>NUCLEOTIDE SEQUENCE [LARGE SCALE GENOMIC DNA]</scope>
    <source>
        <strain evidence="7 8">NBRC 14147</strain>
    </source>
</reference>
<comment type="caution">
    <text evidence="7">The sequence shown here is derived from an EMBL/GenBank/DDBJ whole genome shotgun (WGS) entry which is preliminary data.</text>
</comment>
<evidence type="ECO:0000256" key="1">
    <source>
        <dbReference type="ARBA" id="ARBA00023015"/>
    </source>
</evidence>
<feature type="region of interest" description="Disordered" evidence="5">
    <location>
        <begin position="1"/>
        <end position="22"/>
    </location>
</feature>
<accession>A0A401QYD0</accession>
<dbReference type="InterPro" id="IPR050109">
    <property type="entry name" value="HTH-type_TetR-like_transc_reg"/>
</dbReference>
<sequence>MPTAPRTTAAHTPARPSLTERRKAETQLEIARTAAALFAERGPGVTADEIARTAGVALRTFYRYFRTKEDAVAPLLAVGVRQWIDDLAEATARPDAPPTRATLEQAARRALTPTDGPAEEALRWTRGLLRAMPGDPALRAVWHRVHHDSEEELQPVLARLTGADPLDVRLAAAAANTAMRVAVEEWAAGDARADGPHGPAELVARGMRALTAGLPGLDGRPDGADGRNAGPGNG</sequence>
<dbReference type="SUPFAM" id="SSF46689">
    <property type="entry name" value="Homeodomain-like"/>
    <property type="match status" value="1"/>
</dbReference>
<organism evidence="7 8">
    <name type="scientific">Streptomyces noursei</name>
    <name type="common">Streptomyces albulus</name>
    <dbReference type="NCBI Taxonomy" id="1971"/>
    <lineage>
        <taxon>Bacteria</taxon>
        <taxon>Bacillati</taxon>
        <taxon>Actinomycetota</taxon>
        <taxon>Actinomycetes</taxon>
        <taxon>Kitasatosporales</taxon>
        <taxon>Streptomycetaceae</taxon>
        <taxon>Streptomyces</taxon>
    </lineage>
</organism>
<dbReference type="PROSITE" id="PS50977">
    <property type="entry name" value="HTH_TETR_2"/>
    <property type="match status" value="1"/>
</dbReference>
<evidence type="ECO:0000313" key="8">
    <source>
        <dbReference type="Proteomes" id="UP000288351"/>
    </source>
</evidence>
<dbReference type="AlphaFoldDB" id="A0A401QYD0"/>
<evidence type="ECO:0000313" key="7">
    <source>
        <dbReference type="EMBL" id="GCB90367.1"/>
    </source>
</evidence>
<dbReference type="Gene3D" id="1.10.357.10">
    <property type="entry name" value="Tetracycline Repressor, domain 2"/>
    <property type="match status" value="1"/>
</dbReference>
<gene>
    <name evidence="7" type="ORF">SALB_03071</name>
</gene>
<feature type="compositionally biased region" description="Low complexity" evidence="5">
    <location>
        <begin position="1"/>
        <end position="16"/>
    </location>
</feature>
<dbReference type="GO" id="GO:0000976">
    <property type="term" value="F:transcription cis-regulatory region binding"/>
    <property type="evidence" value="ECO:0007669"/>
    <property type="project" value="TreeGrafter"/>
</dbReference>
<dbReference type="PANTHER" id="PTHR30055">
    <property type="entry name" value="HTH-TYPE TRANSCRIPTIONAL REGULATOR RUTR"/>
    <property type="match status" value="1"/>
</dbReference>
<evidence type="ECO:0000256" key="4">
    <source>
        <dbReference type="PROSITE-ProRule" id="PRU00335"/>
    </source>
</evidence>
<feature type="DNA-binding region" description="H-T-H motif" evidence="4">
    <location>
        <begin position="46"/>
        <end position="65"/>
    </location>
</feature>
<dbReference type="GO" id="GO:0003700">
    <property type="term" value="F:DNA-binding transcription factor activity"/>
    <property type="evidence" value="ECO:0007669"/>
    <property type="project" value="TreeGrafter"/>
</dbReference>
<evidence type="ECO:0000256" key="5">
    <source>
        <dbReference type="SAM" id="MobiDB-lite"/>
    </source>
</evidence>
<dbReference type="PRINTS" id="PR00455">
    <property type="entry name" value="HTHTETR"/>
</dbReference>
<proteinExistence type="predicted"/>
<dbReference type="Pfam" id="PF00440">
    <property type="entry name" value="TetR_N"/>
    <property type="match status" value="1"/>
</dbReference>
<keyword evidence="2 4" id="KW-0238">DNA-binding</keyword>
<feature type="region of interest" description="Disordered" evidence="5">
    <location>
        <begin position="213"/>
        <end position="234"/>
    </location>
</feature>
<evidence type="ECO:0000259" key="6">
    <source>
        <dbReference type="PROSITE" id="PS50977"/>
    </source>
</evidence>
<protein>
    <submittedName>
        <fullName evidence="7">TetR family transcriptional regulator</fullName>
    </submittedName>
</protein>
<dbReference type="InterPro" id="IPR009057">
    <property type="entry name" value="Homeodomain-like_sf"/>
</dbReference>
<dbReference type="Proteomes" id="UP000288351">
    <property type="component" value="Unassembled WGS sequence"/>
</dbReference>
<keyword evidence="1" id="KW-0805">Transcription regulation</keyword>
<feature type="domain" description="HTH tetR-type" evidence="6">
    <location>
        <begin position="24"/>
        <end position="83"/>
    </location>
</feature>
<dbReference type="EMBL" id="BHXC01000006">
    <property type="protein sequence ID" value="GCB90367.1"/>
    <property type="molecule type" value="Genomic_DNA"/>
</dbReference>
<name>A0A401QYD0_STRNR</name>
<dbReference type="PROSITE" id="PS01081">
    <property type="entry name" value="HTH_TETR_1"/>
    <property type="match status" value="1"/>
</dbReference>
<evidence type="ECO:0000256" key="2">
    <source>
        <dbReference type="ARBA" id="ARBA00023125"/>
    </source>
</evidence>
<evidence type="ECO:0000256" key="3">
    <source>
        <dbReference type="ARBA" id="ARBA00023163"/>
    </source>
</evidence>
<keyword evidence="3" id="KW-0804">Transcription</keyword>
<dbReference type="RefSeq" id="WP_016578910.1">
    <property type="nucleotide sequence ID" value="NZ_BHXC01000006.1"/>
</dbReference>
<dbReference type="InterPro" id="IPR023772">
    <property type="entry name" value="DNA-bd_HTH_TetR-type_CS"/>
</dbReference>